<dbReference type="NCBIfam" id="NF009682">
    <property type="entry name" value="PRK13203.1"/>
    <property type="match status" value="1"/>
</dbReference>
<dbReference type="InterPro" id="IPR036463">
    <property type="entry name" value="Urease_gamma_sf"/>
</dbReference>
<comment type="pathway">
    <text evidence="1">Nitrogen metabolism; urea degradation; CO(2) and NH(3) from urea (urease route): step 1/1.</text>
</comment>
<dbReference type="CDD" id="cd00390">
    <property type="entry name" value="Urease_gamma"/>
    <property type="match status" value="1"/>
</dbReference>
<dbReference type="CDD" id="cd00407">
    <property type="entry name" value="Urease_beta"/>
    <property type="match status" value="1"/>
</dbReference>
<dbReference type="InterPro" id="IPR036461">
    <property type="entry name" value="Urease_betasu_sf"/>
</dbReference>
<dbReference type="InterPro" id="IPR002026">
    <property type="entry name" value="Urease_gamma/gamma-beta_su"/>
</dbReference>
<feature type="compositionally biased region" description="Low complexity" evidence="5">
    <location>
        <begin position="1"/>
        <end position="15"/>
    </location>
</feature>
<evidence type="ECO:0000256" key="2">
    <source>
        <dbReference type="ARBA" id="ARBA00012934"/>
    </source>
</evidence>
<sequence length="243" mass="25999">MAEAASASATLSAPSVGPGEPGAKRRRGGGVHLTPHEQERLMLHVAADVARKRKERGVLLNYPEAVALLAAYVLEGAREGRSVADLMGTPDPTVLSRDDVMDGVPEMISDIQIEATFPDGTKLVTIRNPLAETGDKPLDHPGKIDHPQNAEPVAFNVGRDITTVCVTNDDDRPIQVGSHYHFYEANSGLKFERADAYGKRLNIPAGSSVRFEPGCPLEVELVPIEGKRIVAGLRGEVGGRLDA</sequence>
<dbReference type="NCBIfam" id="NF009671">
    <property type="entry name" value="PRK13192.1"/>
    <property type="match status" value="1"/>
</dbReference>
<keyword evidence="3 6" id="KW-0378">Hydrolase</keyword>
<dbReference type="RefSeq" id="WP_379479245.1">
    <property type="nucleotide sequence ID" value="NZ_BAAAXC010000009.1"/>
</dbReference>
<reference evidence="6 7" key="1">
    <citation type="submission" date="2024-09" db="EMBL/GenBank/DDBJ databases">
        <authorList>
            <person name="Sun Q."/>
            <person name="Mori K."/>
        </authorList>
    </citation>
    <scope>NUCLEOTIDE SEQUENCE [LARGE SCALE GENOMIC DNA]</scope>
    <source>
        <strain evidence="6 7">JCM 3323</strain>
    </source>
</reference>
<dbReference type="InterPro" id="IPR050069">
    <property type="entry name" value="Urease_subunit"/>
</dbReference>
<dbReference type="Proteomes" id="UP001589646">
    <property type="component" value="Unassembled WGS sequence"/>
</dbReference>
<dbReference type="Pfam" id="PF00699">
    <property type="entry name" value="Urease_beta"/>
    <property type="match status" value="1"/>
</dbReference>
<dbReference type="PANTHER" id="PTHR33569">
    <property type="entry name" value="UREASE"/>
    <property type="match status" value="1"/>
</dbReference>
<evidence type="ECO:0000313" key="6">
    <source>
        <dbReference type="EMBL" id="MFB9533319.1"/>
    </source>
</evidence>
<dbReference type="SUPFAM" id="SSF54111">
    <property type="entry name" value="Urease, gamma-subunit"/>
    <property type="match status" value="1"/>
</dbReference>
<dbReference type="NCBIfam" id="TIGR00193">
    <property type="entry name" value="urease_gam"/>
    <property type="match status" value="1"/>
</dbReference>
<name>A0ABV5QD86_9ACTN</name>
<evidence type="ECO:0000256" key="4">
    <source>
        <dbReference type="ARBA" id="ARBA00047778"/>
    </source>
</evidence>
<comment type="caution">
    <text evidence="6">The sequence shown here is derived from an EMBL/GenBank/DDBJ whole genome shotgun (WGS) entry which is preliminary data.</text>
</comment>
<dbReference type="GO" id="GO:0009039">
    <property type="term" value="F:urease activity"/>
    <property type="evidence" value="ECO:0007669"/>
    <property type="project" value="UniProtKB-EC"/>
</dbReference>
<dbReference type="PANTHER" id="PTHR33569:SF1">
    <property type="entry name" value="UREASE"/>
    <property type="match status" value="1"/>
</dbReference>
<dbReference type="NCBIfam" id="TIGR00192">
    <property type="entry name" value="urease_beta"/>
    <property type="match status" value="1"/>
</dbReference>
<dbReference type="PIRSF" id="PIRSF001225">
    <property type="entry name" value="Urease_gammabeta"/>
    <property type="match status" value="1"/>
</dbReference>
<gene>
    <name evidence="6" type="ORF">ACFFRN_42525</name>
</gene>
<proteinExistence type="predicted"/>
<comment type="catalytic activity">
    <reaction evidence="4">
        <text>urea + 2 H2O + H(+) = hydrogencarbonate + 2 NH4(+)</text>
        <dbReference type="Rhea" id="RHEA:20557"/>
        <dbReference type="ChEBI" id="CHEBI:15377"/>
        <dbReference type="ChEBI" id="CHEBI:15378"/>
        <dbReference type="ChEBI" id="CHEBI:16199"/>
        <dbReference type="ChEBI" id="CHEBI:17544"/>
        <dbReference type="ChEBI" id="CHEBI:28938"/>
        <dbReference type="EC" id="3.5.1.5"/>
    </reaction>
</comment>
<dbReference type="Gene3D" id="2.10.150.10">
    <property type="entry name" value="Urease, beta subunit"/>
    <property type="match status" value="1"/>
</dbReference>
<evidence type="ECO:0000313" key="7">
    <source>
        <dbReference type="Proteomes" id="UP001589646"/>
    </source>
</evidence>
<dbReference type="InterPro" id="IPR008223">
    <property type="entry name" value="Urease_gamma-beta_su"/>
</dbReference>
<dbReference type="SUPFAM" id="SSF51278">
    <property type="entry name" value="Urease, beta-subunit"/>
    <property type="match status" value="1"/>
</dbReference>
<dbReference type="Pfam" id="PF00547">
    <property type="entry name" value="Urease_gamma"/>
    <property type="match status" value="1"/>
</dbReference>
<protein>
    <recommendedName>
        <fullName evidence="2">urease</fullName>
        <ecNumber evidence="2">3.5.1.5</ecNumber>
    </recommendedName>
</protein>
<dbReference type="EC" id="3.5.1.5" evidence="2"/>
<keyword evidence="7" id="KW-1185">Reference proteome</keyword>
<dbReference type="NCBIfam" id="NF009712">
    <property type="entry name" value="PRK13241.1"/>
    <property type="match status" value="1"/>
</dbReference>
<feature type="region of interest" description="Disordered" evidence="5">
    <location>
        <begin position="1"/>
        <end position="36"/>
    </location>
</feature>
<dbReference type="Gene3D" id="3.30.280.10">
    <property type="entry name" value="Urease, gamma-like subunit"/>
    <property type="match status" value="1"/>
</dbReference>
<organism evidence="6 7">
    <name type="scientific">Nonomuraea roseola</name>
    <dbReference type="NCBI Taxonomy" id="46179"/>
    <lineage>
        <taxon>Bacteria</taxon>
        <taxon>Bacillati</taxon>
        <taxon>Actinomycetota</taxon>
        <taxon>Actinomycetes</taxon>
        <taxon>Streptosporangiales</taxon>
        <taxon>Streptosporangiaceae</taxon>
        <taxon>Nonomuraea</taxon>
    </lineage>
</organism>
<dbReference type="EMBL" id="JBHMCE010000018">
    <property type="protein sequence ID" value="MFB9533319.1"/>
    <property type="molecule type" value="Genomic_DNA"/>
</dbReference>
<evidence type="ECO:0000256" key="5">
    <source>
        <dbReference type="SAM" id="MobiDB-lite"/>
    </source>
</evidence>
<evidence type="ECO:0000256" key="3">
    <source>
        <dbReference type="ARBA" id="ARBA00022801"/>
    </source>
</evidence>
<accession>A0ABV5QD86</accession>
<dbReference type="InterPro" id="IPR002019">
    <property type="entry name" value="Urease_beta-like"/>
</dbReference>
<evidence type="ECO:0000256" key="1">
    <source>
        <dbReference type="ARBA" id="ARBA00004897"/>
    </source>
</evidence>